<sequence length="130" mass="14935">MDAQLLSDDLADQIVTTARTATGDSLRSVTYFTRSDFEQLYLREDLERDADLDTFVGHEWRGFRDTRNAYQSSELGEYRFTVRAFTNGYLLRVTGERRGVLITTDGLQMQSYEEIADAIEKMLAEDPTTE</sequence>
<dbReference type="KEGG" id="hpel:HZS54_03630"/>
<dbReference type="InterPro" id="IPR055944">
    <property type="entry name" value="DUF7522"/>
</dbReference>
<accession>A0A7D5P713</accession>
<reference evidence="1 2" key="1">
    <citation type="submission" date="2020-07" db="EMBL/GenBank/DDBJ databases">
        <title>Halosimplex litoreum sp. nov. and Halosimplex rubrum sp. nov., isolated from different salt environments.</title>
        <authorList>
            <person name="Cui H."/>
        </authorList>
    </citation>
    <scope>NUCLEOTIDE SEQUENCE [LARGE SCALE GENOMIC DNA]</scope>
    <source>
        <strain evidence="1 2">R2</strain>
    </source>
</reference>
<dbReference type="Pfam" id="PF24366">
    <property type="entry name" value="DUF7522"/>
    <property type="match status" value="1"/>
</dbReference>
<dbReference type="Proteomes" id="UP000509346">
    <property type="component" value="Chromosome"/>
</dbReference>
<proteinExistence type="predicted"/>
<organism evidence="1 2">
    <name type="scientific">Halosimplex pelagicum</name>
    <dbReference type="NCBI Taxonomy" id="869886"/>
    <lineage>
        <taxon>Archaea</taxon>
        <taxon>Methanobacteriati</taxon>
        <taxon>Methanobacteriota</taxon>
        <taxon>Stenosarchaea group</taxon>
        <taxon>Halobacteria</taxon>
        <taxon>Halobacteriales</taxon>
        <taxon>Haloarculaceae</taxon>
        <taxon>Halosimplex</taxon>
    </lineage>
</organism>
<dbReference type="RefSeq" id="WP_179910418.1">
    <property type="nucleotide sequence ID" value="NZ_CP058909.1"/>
</dbReference>
<protein>
    <submittedName>
        <fullName evidence="1">Uncharacterized protein</fullName>
    </submittedName>
</protein>
<keyword evidence="2" id="KW-1185">Reference proteome</keyword>
<name>A0A7D5P713_9EURY</name>
<dbReference type="OrthoDB" id="256252at2157"/>
<gene>
    <name evidence="1" type="ORF">HZS54_03630</name>
</gene>
<dbReference type="AlphaFoldDB" id="A0A7D5P713"/>
<evidence type="ECO:0000313" key="1">
    <source>
        <dbReference type="EMBL" id="QLH80781.1"/>
    </source>
</evidence>
<dbReference type="EMBL" id="CP058909">
    <property type="protein sequence ID" value="QLH80781.1"/>
    <property type="molecule type" value="Genomic_DNA"/>
</dbReference>
<dbReference type="GeneID" id="56076957"/>
<evidence type="ECO:0000313" key="2">
    <source>
        <dbReference type="Proteomes" id="UP000509346"/>
    </source>
</evidence>